<name>A0A8X6K9U5_TRICU</name>
<feature type="chain" id="PRO_5036491373" description="Prohormone-1" evidence="1">
    <location>
        <begin position="22"/>
        <end position="94"/>
    </location>
</feature>
<proteinExistence type="predicted"/>
<reference evidence="2" key="1">
    <citation type="submission" date="2020-07" db="EMBL/GenBank/DDBJ databases">
        <title>Multicomponent nature underlies the extraordinary mechanical properties of spider dragline silk.</title>
        <authorList>
            <person name="Kono N."/>
            <person name="Nakamura H."/>
            <person name="Mori M."/>
            <person name="Yoshida Y."/>
            <person name="Ohtoshi R."/>
            <person name="Malay A.D."/>
            <person name="Moran D.A.P."/>
            <person name="Tomita M."/>
            <person name="Numata K."/>
            <person name="Arakawa K."/>
        </authorList>
    </citation>
    <scope>NUCLEOTIDE SEQUENCE</scope>
</reference>
<accession>A0A8X6K9U5</accession>
<dbReference type="OrthoDB" id="6412051at2759"/>
<keyword evidence="3" id="KW-1185">Reference proteome</keyword>
<gene>
    <name evidence="2" type="primary">AVEN_65345_1</name>
    <name evidence="2" type="ORF">TNCT_174641</name>
</gene>
<comment type="caution">
    <text evidence="2">The sequence shown here is derived from an EMBL/GenBank/DDBJ whole genome shotgun (WGS) entry which is preliminary data.</text>
</comment>
<evidence type="ECO:0000313" key="2">
    <source>
        <dbReference type="EMBL" id="GFQ67054.1"/>
    </source>
</evidence>
<keyword evidence="1" id="KW-0732">Signal</keyword>
<dbReference type="AlphaFoldDB" id="A0A8X6K9U5"/>
<evidence type="ECO:0000313" key="3">
    <source>
        <dbReference type="Proteomes" id="UP000887116"/>
    </source>
</evidence>
<dbReference type="Proteomes" id="UP000887116">
    <property type="component" value="Unassembled WGS sequence"/>
</dbReference>
<evidence type="ECO:0000256" key="1">
    <source>
        <dbReference type="SAM" id="SignalP"/>
    </source>
</evidence>
<feature type="signal peptide" evidence="1">
    <location>
        <begin position="1"/>
        <end position="21"/>
    </location>
</feature>
<evidence type="ECO:0008006" key="4">
    <source>
        <dbReference type="Google" id="ProtNLM"/>
    </source>
</evidence>
<organism evidence="2 3">
    <name type="scientific">Trichonephila clavata</name>
    <name type="common">Joro spider</name>
    <name type="synonym">Nephila clavata</name>
    <dbReference type="NCBI Taxonomy" id="2740835"/>
    <lineage>
        <taxon>Eukaryota</taxon>
        <taxon>Metazoa</taxon>
        <taxon>Ecdysozoa</taxon>
        <taxon>Arthropoda</taxon>
        <taxon>Chelicerata</taxon>
        <taxon>Arachnida</taxon>
        <taxon>Araneae</taxon>
        <taxon>Araneomorphae</taxon>
        <taxon>Entelegynae</taxon>
        <taxon>Araneoidea</taxon>
        <taxon>Nephilidae</taxon>
        <taxon>Trichonephila</taxon>
    </lineage>
</organism>
<protein>
    <recommendedName>
        <fullName evidence="4">Prohormone-1</fullName>
    </recommendedName>
</protein>
<dbReference type="EMBL" id="BMAO01030301">
    <property type="protein sequence ID" value="GFQ67054.1"/>
    <property type="molecule type" value="Genomic_DNA"/>
</dbReference>
<sequence length="94" mass="10965">MRSTLKLTLVWMFAIIGIGWTLSDMLDQEEKHIIPFRSEITSDEGTMKNALMYYLLSRQIFDGTRNRQLMEGQRKRSSYSKQCSFNAVSCFGKK</sequence>